<dbReference type="EMBL" id="JAQQXQ010000006">
    <property type="protein sequence ID" value="MDC8754760.1"/>
    <property type="molecule type" value="Genomic_DNA"/>
</dbReference>
<reference evidence="3 4" key="1">
    <citation type="submission" date="2022-10" db="EMBL/GenBank/DDBJ databases">
        <title>Erythrobacter sp. sf7 Genome sequencing.</title>
        <authorList>
            <person name="Park S."/>
        </authorList>
    </citation>
    <scope>NUCLEOTIDE SEQUENCE [LARGE SCALE GENOMIC DNA]</scope>
    <source>
        <strain evidence="4">sf7</strain>
    </source>
</reference>
<organism evidence="3 4">
    <name type="scientific">Erythrobacter fulvus</name>
    <dbReference type="NCBI Taxonomy" id="2987523"/>
    <lineage>
        <taxon>Bacteria</taxon>
        <taxon>Pseudomonadati</taxon>
        <taxon>Pseudomonadota</taxon>
        <taxon>Alphaproteobacteria</taxon>
        <taxon>Sphingomonadales</taxon>
        <taxon>Erythrobacteraceae</taxon>
        <taxon>Erythrobacter/Porphyrobacter group</taxon>
        <taxon>Erythrobacter</taxon>
    </lineage>
</organism>
<dbReference type="InterPro" id="IPR036737">
    <property type="entry name" value="OmpA-like_sf"/>
</dbReference>
<comment type="caution">
    <text evidence="3">The sequence shown here is derived from an EMBL/GenBank/DDBJ whole genome shotgun (WGS) entry which is preliminary data.</text>
</comment>
<dbReference type="PANTHER" id="PTHR30329">
    <property type="entry name" value="STATOR ELEMENT OF FLAGELLAR MOTOR COMPLEX"/>
    <property type="match status" value="1"/>
</dbReference>
<evidence type="ECO:0000313" key="3">
    <source>
        <dbReference type="EMBL" id="MDC8754760.1"/>
    </source>
</evidence>
<evidence type="ECO:0000313" key="4">
    <source>
        <dbReference type="Proteomes" id="UP001216558"/>
    </source>
</evidence>
<dbReference type="Proteomes" id="UP001216558">
    <property type="component" value="Unassembled WGS sequence"/>
</dbReference>
<dbReference type="Gene3D" id="3.30.1330.60">
    <property type="entry name" value="OmpA-like domain"/>
    <property type="match status" value="1"/>
</dbReference>
<dbReference type="InterPro" id="IPR006665">
    <property type="entry name" value="OmpA-like"/>
</dbReference>
<dbReference type="Pfam" id="PF00691">
    <property type="entry name" value="OmpA"/>
    <property type="match status" value="1"/>
</dbReference>
<gene>
    <name evidence="3" type="ORF">OIK40_08915</name>
</gene>
<accession>A0ABT5JPR4</accession>
<proteinExistence type="predicted"/>
<name>A0ABT5JPR4_9SPHN</name>
<dbReference type="InterPro" id="IPR050330">
    <property type="entry name" value="Bact_OuterMem_StrucFunc"/>
</dbReference>
<dbReference type="CDD" id="cd07185">
    <property type="entry name" value="OmpA_C-like"/>
    <property type="match status" value="1"/>
</dbReference>
<protein>
    <submittedName>
        <fullName evidence="3">OmpA family protein</fullName>
    </submittedName>
</protein>
<dbReference type="PANTHER" id="PTHR30329:SF21">
    <property type="entry name" value="LIPOPROTEIN YIAD-RELATED"/>
    <property type="match status" value="1"/>
</dbReference>
<sequence>MRSEVVDPKPTDRPLEPLEVTIGFEDASAELPASGIKELQKIMASPQLTEGAKIYIGAHTDSTGTDAANLSVSLKRGETVRDWFMKKGIAAERMTLVVFGEQNPVQPNALSDGSPNEAGRRANRRVEVRVIAAQGAKLLPREPTLAEDMVDQ</sequence>
<evidence type="ECO:0000259" key="2">
    <source>
        <dbReference type="PROSITE" id="PS51123"/>
    </source>
</evidence>
<dbReference type="PROSITE" id="PS51123">
    <property type="entry name" value="OMPA_2"/>
    <property type="match status" value="1"/>
</dbReference>
<feature type="domain" description="OmpA-like" evidence="2">
    <location>
        <begin position="11"/>
        <end position="134"/>
    </location>
</feature>
<dbReference type="SUPFAM" id="SSF103088">
    <property type="entry name" value="OmpA-like"/>
    <property type="match status" value="1"/>
</dbReference>
<evidence type="ECO:0000256" key="1">
    <source>
        <dbReference type="PROSITE-ProRule" id="PRU00473"/>
    </source>
</evidence>
<keyword evidence="1" id="KW-0472">Membrane</keyword>
<keyword evidence="4" id="KW-1185">Reference proteome</keyword>